<evidence type="ECO:0000313" key="1">
    <source>
        <dbReference type="EMBL" id="KAJ8319027.1"/>
    </source>
</evidence>
<comment type="caution">
    <text evidence="1">The sequence shown here is derived from an EMBL/GenBank/DDBJ whole genome shotgun (WGS) entry which is preliminary data.</text>
</comment>
<evidence type="ECO:0000313" key="2">
    <source>
        <dbReference type="Proteomes" id="UP001217089"/>
    </source>
</evidence>
<dbReference type="Proteomes" id="UP001217089">
    <property type="component" value="Unassembled WGS sequence"/>
</dbReference>
<proteinExistence type="predicted"/>
<organism evidence="1 2">
    <name type="scientific">Tegillarca granosa</name>
    <name type="common">Malaysian cockle</name>
    <name type="synonym">Anadara granosa</name>
    <dbReference type="NCBI Taxonomy" id="220873"/>
    <lineage>
        <taxon>Eukaryota</taxon>
        <taxon>Metazoa</taxon>
        <taxon>Spiralia</taxon>
        <taxon>Lophotrochozoa</taxon>
        <taxon>Mollusca</taxon>
        <taxon>Bivalvia</taxon>
        <taxon>Autobranchia</taxon>
        <taxon>Pteriomorphia</taxon>
        <taxon>Arcoida</taxon>
        <taxon>Arcoidea</taxon>
        <taxon>Arcidae</taxon>
        <taxon>Tegillarca</taxon>
    </lineage>
</organism>
<accession>A0ABQ9FP20</accession>
<sequence length="82" mass="9610">MPSENYYVFPPFPLILPLFKHFVKLQPTPMWWPLLYSQASSFKLIGHAGEKHCIRIPSKSGFICDKIGLSWDLVAFRFHFKI</sequence>
<reference evidence="1 2" key="1">
    <citation type="submission" date="2022-12" db="EMBL/GenBank/DDBJ databases">
        <title>Chromosome-level genome of Tegillarca granosa.</title>
        <authorList>
            <person name="Kim J."/>
        </authorList>
    </citation>
    <scope>NUCLEOTIDE SEQUENCE [LARGE SCALE GENOMIC DNA]</scope>
    <source>
        <strain evidence="1">Teg-2019</strain>
        <tissue evidence="1">Adductor muscle</tissue>
    </source>
</reference>
<gene>
    <name evidence="1" type="ORF">KUTeg_004118</name>
</gene>
<name>A0ABQ9FP20_TEGGR</name>
<keyword evidence="2" id="KW-1185">Reference proteome</keyword>
<dbReference type="EMBL" id="JARBDR010000214">
    <property type="protein sequence ID" value="KAJ8319027.1"/>
    <property type="molecule type" value="Genomic_DNA"/>
</dbReference>
<protein>
    <submittedName>
        <fullName evidence="1">Uncharacterized protein</fullName>
    </submittedName>
</protein>